<organism evidence="2 3">
    <name type="scientific">Brassica cretica</name>
    <name type="common">Mustard</name>
    <dbReference type="NCBI Taxonomy" id="69181"/>
    <lineage>
        <taxon>Eukaryota</taxon>
        <taxon>Viridiplantae</taxon>
        <taxon>Streptophyta</taxon>
        <taxon>Embryophyta</taxon>
        <taxon>Tracheophyta</taxon>
        <taxon>Spermatophyta</taxon>
        <taxon>Magnoliopsida</taxon>
        <taxon>eudicotyledons</taxon>
        <taxon>Gunneridae</taxon>
        <taxon>Pentapetalae</taxon>
        <taxon>rosids</taxon>
        <taxon>malvids</taxon>
        <taxon>Brassicales</taxon>
        <taxon>Brassicaceae</taxon>
        <taxon>Brassiceae</taxon>
        <taxon>Brassica</taxon>
    </lineage>
</organism>
<evidence type="ECO:0000313" key="3">
    <source>
        <dbReference type="Proteomes" id="UP000266723"/>
    </source>
</evidence>
<feature type="transmembrane region" description="Helical" evidence="1">
    <location>
        <begin position="37"/>
        <end position="56"/>
    </location>
</feature>
<evidence type="ECO:0000313" key="2">
    <source>
        <dbReference type="EMBL" id="KAF3590327.1"/>
    </source>
</evidence>
<dbReference type="Proteomes" id="UP000266723">
    <property type="component" value="Unassembled WGS sequence"/>
</dbReference>
<keyword evidence="1" id="KW-1133">Transmembrane helix</keyword>
<evidence type="ECO:0000256" key="1">
    <source>
        <dbReference type="SAM" id="Phobius"/>
    </source>
</evidence>
<proteinExistence type="predicted"/>
<dbReference type="EMBL" id="QGKV02000299">
    <property type="protein sequence ID" value="KAF3590327.1"/>
    <property type="molecule type" value="Genomic_DNA"/>
</dbReference>
<protein>
    <submittedName>
        <fullName evidence="2">Uncharacterized protein</fullName>
    </submittedName>
</protein>
<reference evidence="2 3" key="1">
    <citation type="journal article" date="2020" name="BMC Genomics">
        <title>Intraspecific diversification of the crop wild relative Brassica cretica Lam. using demographic model selection.</title>
        <authorList>
            <person name="Kioukis A."/>
            <person name="Michalopoulou V.A."/>
            <person name="Briers L."/>
            <person name="Pirintsos S."/>
            <person name="Studholme D.J."/>
            <person name="Pavlidis P."/>
            <person name="Sarris P.F."/>
        </authorList>
    </citation>
    <scope>NUCLEOTIDE SEQUENCE [LARGE SCALE GENOMIC DNA]</scope>
    <source>
        <strain evidence="3">cv. PFS-1207/04</strain>
    </source>
</reference>
<gene>
    <name evidence="2" type="ORF">DY000_02022421</name>
</gene>
<name>A0ABQ7DZ73_BRACR</name>
<keyword evidence="1" id="KW-0812">Transmembrane</keyword>
<sequence>MGCSCAYLVDSRFAGVLSKSRGPSGSLSWVDARSKQVLFLVSLGCIHTDCLWFLAFSGAI</sequence>
<accession>A0ABQ7DZ73</accession>
<keyword evidence="1" id="KW-0472">Membrane</keyword>
<keyword evidence="3" id="KW-1185">Reference proteome</keyword>
<comment type="caution">
    <text evidence="2">The sequence shown here is derived from an EMBL/GenBank/DDBJ whole genome shotgun (WGS) entry which is preliminary data.</text>
</comment>